<keyword evidence="2" id="KW-0294">Fucose metabolism</keyword>
<feature type="transmembrane region" description="Helical" evidence="5">
    <location>
        <begin position="12"/>
        <end position="36"/>
    </location>
</feature>
<dbReference type="Gene3D" id="3.40.50.11350">
    <property type="match status" value="1"/>
</dbReference>
<evidence type="ECO:0000256" key="4">
    <source>
        <dbReference type="SAM" id="MobiDB-lite"/>
    </source>
</evidence>
<sequence length="552" mass="63742">MKGRRRRRVVKLSVLRGVAAVFAVMVWVGAAGVLFAHREKSESPPLEAVAGRRNSTTGRRRRNCSLILQQQGMRYWSEIPEEMRSPYGGGGYVTFEPDAGGFNNVRMAFETVAVFAHATNRILVLPPRQRLYLLKQSFAKNPEAFHGIEAFLDLGALGRVVEIIDTYEFARREHNGLSRGVDLELVDRAVRTGEREPRRRLREWMRARAVTPRWDPLREVVVFGNCSAPDLPWREVGFREFAGSRRVREIDRRLVDAPWIHFASNASHGYRIFTHWYTFFLFGDGPLDAYYKRFARDRLRYRDEIACAAGRVARALGTSYSALHVRRGELQYVKVRIACDALNQTVSAWLRPRETLFILTDEKDRSWFGPLADVYDVRFMSDFFEVVAGESFFDPNALGMIEQLVAAAPNARTFTGTFFSTFSGYVARLRAYYGHDPASFFYAAPPEKRFVMHRDDASIRYPYFNREWPLGWRAIDRIPSRRRRRRRRRGQVEDNPSLRTLPLRRDYADLLPERNQEYPAARVQKARDAEKKHQQQQQASFSSLSSSSSSSA</sequence>
<dbReference type="Gene3D" id="3.40.50.11340">
    <property type="match status" value="1"/>
</dbReference>
<name>A0AAD7UQL5_9STRA</name>
<evidence type="ECO:0000313" key="7">
    <source>
        <dbReference type="Proteomes" id="UP001230188"/>
    </source>
</evidence>
<feature type="compositionally biased region" description="Low complexity" evidence="4">
    <location>
        <begin position="535"/>
        <end position="552"/>
    </location>
</feature>
<protein>
    <recommendedName>
        <fullName evidence="8">O-fucosyltransferase family protein</fullName>
    </recommendedName>
</protein>
<keyword evidence="1" id="KW-0808">Transferase</keyword>
<evidence type="ECO:0008006" key="8">
    <source>
        <dbReference type="Google" id="ProtNLM"/>
    </source>
</evidence>
<dbReference type="AlphaFoldDB" id="A0AAD7UQL5"/>
<reference evidence="6" key="1">
    <citation type="submission" date="2023-01" db="EMBL/GenBank/DDBJ databases">
        <title>Metagenome sequencing of chrysophaentin producing Chrysophaeum taylorii.</title>
        <authorList>
            <person name="Davison J."/>
            <person name="Bewley C."/>
        </authorList>
    </citation>
    <scope>NUCLEOTIDE SEQUENCE</scope>
    <source>
        <strain evidence="6">NIES-1699</strain>
    </source>
</reference>
<evidence type="ECO:0000256" key="1">
    <source>
        <dbReference type="ARBA" id="ARBA00022679"/>
    </source>
</evidence>
<dbReference type="Proteomes" id="UP001230188">
    <property type="component" value="Unassembled WGS sequence"/>
</dbReference>
<dbReference type="PANTHER" id="PTHR31469:SF8">
    <property type="entry name" value="OS07G0641000 PROTEIN"/>
    <property type="match status" value="1"/>
</dbReference>
<evidence type="ECO:0000313" key="6">
    <source>
        <dbReference type="EMBL" id="KAJ8614213.1"/>
    </source>
</evidence>
<evidence type="ECO:0000256" key="2">
    <source>
        <dbReference type="ARBA" id="ARBA00023253"/>
    </source>
</evidence>
<evidence type="ECO:0000256" key="3">
    <source>
        <dbReference type="ARBA" id="ARBA00023277"/>
    </source>
</evidence>
<gene>
    <name evidence="6" type="ORF">CTAYLR_001119</name>
</gene>
<dbReference type="Pfam" id="PF10250">
    <property type="entry name" value="O-FucT"/>
    <property type="match status" value="1"/>
</dbReference>
<dbReference type="InterPro" id="IPR019378">
    <property type="entry name" value="GDP-Fuc_O-FucTrfase"/>
</dbReference>
<keyword evidence="5" id="KW-0812">Transmembrane</keyword>
<dbReference type="PANTHER" id="PTHR31469">
    <property type="entry name" value="OS07G0633600 PROTEIN"/>
    <property type="match status" value="1"/>
</dbReference>
<organism evidence="6 7">
    <name type="scientific">Chrysophaeum taylorii</name>
    <dbReference type="NCBI Taxonomy" id="2483200"/>
    <lineage>
        <taxon>Eukaryota</taxon>
        <taxon>Sar</taxon>
        <taxon>Stramenopiles</taxon>
        <taxon>Ochrophyta</taxon>
        <taxon>Pelagophyceae</taxon>
        <taxon>Pelagomonadales</taxon>
        <taxon>Pelagomonadaceae</taxon>
        <taxon>Chrysophaeum</taxon>
    </lineage>
</organism>
<comment type="caution">
    <text evidence="6">The sequence shown here is derived from an EMBL/GenBank/DDBJ whole genome shotgun (WGS) entry which is preliminary data.</text>
</comment>
<keyword evidence="3" id="KW-0119">Carbohydrate metabolism</keyword>
<dbReference type="GO" id="GO:0016740">
    <property type="term" value="F:transferase activity"/>
    <property type="evidence" value="ECO:0007669"/>
    <property type="project" value="UniProtKB-KW"/>
</dbReference>
<keyword evidence="7" id="KW-1185">Reference proteome</keyword>
<keyword evidence="5" id="KW-1133">Transmembrane helix</keyword>
<dbReference type="EMBL" id="JAQMWT010000009">
    <property type="protein sequence ID" value="KAJ8614213.1"/>
    <property type="molecule type" value="Genomic_DNA"/>
</dbReference>
<proteinExistence type="predicted"/>
<evidence type="ECO:0000256" key="5">
    <source>
        <dbReference type="SAM" id="Phobius"/>
    </source>
</evidence>
<accession>A0AAD7UQL5</accession>
<dbReference type="GO" id="GO:0006004">
    <property type="term" value="P:fucose metabolic process"/>
    <property type="evidence" value="ECO:0007669"/>
    <property type="project" value="UniProtKB-KW"/>
</dbReference>
<keyword evidence="5" id="KW-0472">Membrane</keyword>
<feature type="region of interest" description="Disordered" evidence="4">
    <location>
        <begin position="511"/>
        <end position="552"/>
    </location>
</feature>